<keyword evidence="2" id="KW-1185">Reference proteome</keyword>
<dbReference type="Proteomes" id="UP001341840">
    <property type="component" value="Unassembled WGS sequence"/>
</dbReference>
<accession>A0ABU6QT26</accession>
<dbReference type="EMBL" id="JASCZI010001228">
    <property type="protein sequence ID" value="MED6114576.1"/>
    <property type="molecule type" value="Genomic_DNA"/>
</dbReference>
<name>A0ABU6QT26_9FABA</name>
<proteinExistence type="predicted"/>
<evidence type="ECO:0000313" key="2">
    <source>
        <dbReference type="Proteomes" id="UP001341840"/>
    </source>
</evidence>
<protein>
    <submittedName>
        <fullName evidence="1">Uncharacterized protein</fullName>
    </submittedName>
</protein>
<evidence type="ECO:0000313" key="1">
    <source>
        <dbReference type="EMBL" id="MED6114576.1"/>
    </source>
</evidence>
<reference evidence="1 2" key="1">
    <citation type="journal article" date="2023" name="Plants (Basel)">
        <title>Bridging the Gap: Combining Genomics and Transcriptomics Approaches to Understand Stylosanthes scabra, an Orphan Legume from the Brazilian Caatinga.</title>
        <authorList>
            <person name="Ferreira-Neto J.R.C."/>
            <person name="da Silva M.D."/>
            <person name="Binneck E."/>
            <person name="de Melo N.F."/>
            <person name="da Silva R.H."/>
            <person name="de Melo A.L.T.M."/>
            <person name="Pandolfi V."/>
            <person name="Bustamante F.O."/>
            <person name="Brasileiro-Vidal A.C."/>
            <person name="Benko-Iseppon A.M."/>
        </authorList>
    </citation>
    <scope>NUCLEOTIDE SEQUENCE [LARGE SCALE GENOMIC DNA]</scope>
    <source>
        <tissue evidence="1">Leaves</tissue>
    </source>
</reference>
<comment type="caution">
    <text evidence="1">The sequence shown here is derived from an EMBL/GenBank/DDBJ whole genome shotgun (WGS) entry which is preliminary data.</text>
</comment>
<sequence>MHSLLATQPSVALCELRPSLTVDSIAIFIVPIHPFHMSSVSMLVGGSHNQRLKRPMAAVSGFPSIRSCSHIIVQLPEESRTWDGELMVVCSFLFVVVASVSARAEG</sequence>
<gene>
    <name evidence="1" type="ORF">PIB30_081633</name>
</gene>
<organism evidence="1 2">
    <name type="scientific">Stylosanthes scabra</name>
    <dbReference type="NCBI Taxonomy" id="79078"/>
    <lineage>
        <taxon>Eukaryota</taxon>
        <taxon>Viridiplantae</taxon>
        <taxon>Streptophyta</taxon>
        <taxon>Embryophyta</taxon>
        <taxon>Tracheophyta</taxon>
        <taxon>Spermatophyta</taxon>
        <taxon>Magnoliopsida</taxon>
        <taxon>eudicotyledons</taxon>
        <taxon>Gunneridae</taxon>
        <taxon>Pentapetalae</taxon>
        <taxon>rosids</taxon>
        <taxon>fabids</taxon>
        <taxon>Fabales</taxon>
        <taxon>Fabaceae</taxon>
        <taxon>Papilionoideae</taxon>
        <taxon>50 kb inversion clade</taxon>
        <taxon>dalbergioids sensu lato</taxon>
        <taxon>Dalbergieae</taxon>
        <taxon>Pterocarpus clade</taxon>
        <taxon>Stylosanthes</taxon>
    </lineage>
</organism>